<name>A0AAD4IFK6_9PLEO</name>
<protein>
    <recommendedName>
        <fullName evidence="1">Dienelactone hydrolase domain-containing protein</fullName>
    </recommendedName>
</protein>
<evidence type="ECO:0000259" key="1">
    <source>
        <dbReference type="Pfam" id="PF01738"/>
    </source>
</evidence>
<gene>
    <name evidence="2" type="ORF">G6011_03674</name>
</gene>
<organism evidence="2 3">
    <name type="scientific">Alternaria panax</name>
    <dbReference type="NCBI Taxonomy" id="48097"/>
    <lineage>
        <taxon>Eukaryota</taxon>
        <taxon>Fungi</taxon>
        <taxon>Dikarya</taxon>
        <taxon>Ascomycota</taxon>
        <taxon>Pezizomycotina</taxon>
        <taxon>Dothideomycetes</taxon>
        <taxon>Pleosporomycetidae</taxon>
        <taxon>Pleosporales</taxon>
        <taxon>Pleosporineae</taxon>
        <taxon>Pleosporaceae</taxon>
        <taxon>Alternaria</taxon>
        <taxon>Alternaria sect. Panax</taxon>
    </lineage>
</organism>
<dbReference type="SUPFAM" id="SSF53474">
    <property type="entry name" value="alpha/beta-Hydrolases"/>
    <property type="match status" value="1"/>
</dbReference>
<dbReference type="Pfam" id="PF01738">
    <property type="entry name" value="DLH"/>
    <property type="match status" value="1"/>
</dbReference>
<proteinExistence type="predicted"/>
<comment type="caution">
    <text evidence="2">The sequence shown here is derived from an EMBL/GenBank/DDBJ whole genome shotgun (WGS) entry which is preliminary data.</text>
</comment>
<accession>A0AAD4IFK6</accession>
<dbReference type="InterPro" id="IPR002925">
    <property type="entry name" value="Dienelactn_hydro"/>
</dbReference>
<feature type="domain" description="Dienelactone hydrolase" evidence="1">
    <location>
        <begin position="89"/>
        <end position="162"/>
    </location>
</feature>
<sequence>MTSPRDFESCCLKSFNWAGTPSGHEAKLAHNPTYVTGSNSEAAVLFVHDGLGWSGETLDFSQIKAGKSAELDMEGFKARNNRSVRKPKVFAYVKALRDSRYKKIGAAGYCWDGWPVLRLATEKLVDCVICVYPSMITEADFDGVDVLIMFLQPEHDSFFPDEMKLYAFRKFVLDKKSLLVERVHFPGK</sequence>
<dbReference type="AlphaFoldDB" id="A0AAD4IFK6"/>
<dbReference type="PANTHER" id="PTHR17630">
    <property type="entry name" value="DIENELACTONE HYDROLASE"/>
    <property type="match status" value="1"/>
</dbReference>
<dbReference type="InterPro" id="IPR029058">
    <property type="entry name" value="AB_hydrolase_fold"/>
</dbReference>
<dbReference type="GO" id="GO:0016787">
    <property type="term" value="F:hydrolase activity"/>
    <property type="evidence" value="ECO:0007669"/>
    <property type="project" value="InterPro"/>
</dbReference>
<dbReference type="EMBL" id="JAANER010000002">
    <property type="protein sequence ID" value="KAG9193639.1"/>
    <property type="molecule type" value="Genomic_DNA"/>
</dbReference>
<keyword evidence="3" id="KW-1185">Reference proteome</keyword>
<dbReference type="Gene3D" id="3.40.50.1820">
    <property type="entry name" value="alpha/beta hydrolase"/>
    <property type="match status" value="1"/>
</dbReference>
<dbReference type="Proteomes" id="UP001199106">
    <property type="component" value="Unassembled WGS sequence"/>
</dbReference>
<evidence type="ECO:0000313" key="3">
    <source>
        <dbReference type="Proteomes" id="UP001199106"/>
    </source>
</evidence>
<dbReference type="PANTHER" id="PTHR17630:SF55">
    <property type="entry name" value="DIENELACTONE HYDROLASE FAMILY PROTEIN (AFU_ORTHOLOGUE AFUA_1G01900)"/>
    <property type="match status" value="1"/>
</dbReference>
<evidence type="ECO:0000313" key="2">
    <source>
        <dbReference type="EMBL" id="KAG9193639.1"/>
    </source>
</evidence>
<reference evidence="2" key="1">
    <citation type="submission" date="2021-07" db="EMBL/GenBank/DDBJ databases">
        <title>Genome Resource of American Ginseng Black Spot Pathogen Alternaria panax.</title>
        <authorList>
            <person name="Qiu C."/>
            <person name="Wang W."/>
            <person name="Liu Z."/>
        </authorList>
    </citation>
    <scope>NUCLEOTIDE SEQUENCE</scope>
    <source>
        <strain evidence="2">BNCC115425</strain>
    </source>
</reference>